<reference evidence="1 2" key="1">
    <citation type="submission" date="2019-04" db="EMBL/GenBank/DDBJ databases">
        <title>Pedobacter sp. RP-3-15 sp. nov., isolated from Arctic soil.</title>
        <authorList>
            <person name="Dahal R.H."/>
            <person name="Kim D.-U."/>
        </authorList>
    </citation>
    <scope>NUCLEOTIDE SEQUENCE [LARGE SCALE GENOMIC DNA]</scope>
    <source>
        <strain evidence="1 2">RP-3-15</strain>
    </source>
</reference>
<dbReference type="OrthoDB" id="767251at2"/>
<dbReference type="RefSeq" id="WP_136834400.1">
    <property type="nucleotide sequence ID" value="NZ_SWBQ01000001.1"/>
</dbReference>
<gene>
    <name evidence="1" type="ORF">FA047_02485</name>
</gene>
<dbReference type="Proteomes" id="UP000307244">
    <property type="component" value="Unassembled WGS sequence"/>
</dbReference>
<keyword evidence="2" id="KW-1185">Reference proteome</keyword>
<proteinExistence type="predicted"/>
<comment type="caution">
    <text evidence="1">The sequence shown here is derived from an EMBL/GenBank/DDBJ whole genome shotgun (WGS) entry which is preliminary data.</text>
</comment>
<accession>A0A4V5P2N3</accession>
<dbReference type="AlphaFoldDB" id="A0A4V5P2N3"/>
<dbReference type="EMBL" id="SWBQ01000001">
    <property type="protein sequence ID" value="TKC08982.1"/>
    <property type="molecule type" value="Genomic_DNA"/>
</dbReference>
<sequence>MMKKVIITIWFALIIIYTQGQIIKPTIWSFNVRKVKSNVYELHLTATVKVGWAIYSQWTPEGGPEPTSISFDKNTNLLLGGKAKEIGIMKKKHEEVFDVGVHYFENKVEFVQLVKVKNEKGNKVISGKVKYMTCDKEQCINDMVEFSVELK</sequence>
<organism evidence="1 2">
    <name type="scientific">Pedobacter frigoris</name>
    <dbReference type="NCBI Taxonomy" id="2571272"/>
    <lineage>
        <taxon>Bacteria</taxon>
        <taxon>Pseudomonadati</taxon>
        <taxon>Bacteroidota</taxon>
        <taxon>Sphingobacteriia</taxon>
        <taxon>Sphingobacteriales</taxon>
        <taxon>Sphingobacteriaceae</taxon>
        <taxon>Pedobacter</taxon>
    </lineage>
</organism>
<protein>
    <submittedName>
        <fullName evidence="1">Uncharacterized protein</fullName>
    </submittedName>
</protein>
<evidence type="ECO:0000313" key="2">
    <source>
        <dbReference type="Proteomes" id="UP000307244"/>
    </source>
</evidence>
<evidence type="ECO:0000313" key="1">
    <source>
        <dbReference type="EMBL" id="TKC08982.1"/>
    </source>
</evidence>
<name>A0A4V5P2N3_9SPHI</name>